<name>A0A3G8JQ52_9ACTN</name>
<feature type="domain" description="DUF4334" evidence="2">
    <location>
        <begin position="128"/>
        <end position="181"/>
    </location>
</feature>
<evidence type="ECO:0000259" key="1">
    <source>
        <dbReference type="Pfam" id="PF14231"/>
    </source>
</evidence>
<dbReference type="InterPro" id="IPR025568">
    <property type="entry name" value="DUF4334"/>
</dbReference>
<dbReference type="Pfam" id="PF14231">
    <property type="entry name" value="GXWXG"/>
    <property type="match status" value="1"/>
</dbReference>
<dbReference type="InterPro" id="IPR025951">
    <property type="entry name" value="GXWXG_dom"/>
</dbReference>
<keyword evidence="4" id="KW-1185">Reference proteome</keyword>
<proteinExistence type="predicted"/>
<dbReference type="RefSeq" id="WP_124709617.1">
    <property type="nucleotide sequence ID" value="NZ_CP033972.1"/>
</dbReference>
<dbReference type="Gene3D" id="2.40.128.580">
    <property type="entry name" value="GXWXG domain"/>
    <property type="match status" value="1"/>
</dbReference>
<dbReference type="Proteomes" id="UP000271469">
    <property type="component" value="Chromosome"/>
</dbReference>
<protein>
    <recommendedName>
        <fullName evidence="5">DUF4334 domain-containing protein</fullName>
    </recommendedName>
</protein>
<feature type="domain" description="GXWXG" evidence="1">
    <location>
        <begin position="24"/>
        <end position="81"/>
    </location>
</feature>
<dbReference type="Pfam" id="PF14232">
    <property type="entry name" value="DUF4334"/>
    <property type="match status" value="1"/>
</dbReference>
<sequence>MTELPAVLTATGERHCNADDVTAYFDSLPACDIQMLKGRFAGQEILTGHSLDGSLAAVSWFGKQFDAPDRVHPLLVADSRGRVFPLRPGVIPMAAMTGSIPIPRVSASAAPGAWSFLGPLVRARRYGARLEERDHRGIRTAAMPYTHKPIVDVFRAIDDETVLGMMEYPQMTRPYFFTLRRERQEY</sequence>
<evidence type="ECO:0000313" key="3">
    <source>
        <dbReference type="EMBL" id="AZG47217.1"/>
    </source>
</evidence>
<evidence type="ECO:0000259" key="2">
    <source>
        <dbReference type="Pfam" id="PF14232"/>
    </source>
</evidence>
<dbReference type="KEGG" id="gom:D7316_03825"/>
<reference evidence="3 4" key="1">
    <citation type="submission" date="2018-11" db="EMBL/GenBank/DDBJ databases">
        <title>Gordonia insulae sp. nov., isolated from an island soil.</title>
        <authorList>
            <person name="Kim Y.S."/>
            <person name="Kim S.B."/>
        </authorList>
    </citation>
    <scope>NUCLEOTIDE SEQUENCE [LARGE SCALE GENOMIC DNA]</scope>
    <source>
        <strain evidence="3 4">MMS17-SY073</strain>
    </source>
</reference>
<dbReference type="OrthoDB" id="8905397at2"/>
<dbReference type="AlphaFoldDB" id="A0A3G8JQ52"/>
<gene>
    <name evidence="3" type="ORF">D7316_03825</name>
</gene>
<dbReference type="EMBL" id="CP033972">
    <property type="protein sequence ID" value="AZG47217.1"/>
    <property type="molecule type" value="Genomic_DNA"/>
</dbReference>
<evidence type="ECO:0008006" key="5">
    <source>
        <dbReference type="Google" id="ProtNLM"/>
    </source>
</evidence>
<evidence type="ECO:0000313" key="4">
    <source>
        <dbReference type="Proteomes" id="UP000271469"/>
    </source>
</evidence>
<accession>A0A3G8JQ52</accession>
<organism evidence="3 4">
    <name type="scientific">Gordonia insulae</name>
    <dbReference type="NCBI Taxonomy" id="2420509"/>
    <lineage>
        <taxon>Bacteria</taxon>
        <taxon>Bacillati</taxon>
        <taxon>Actinomycetota</taxon>
        <taxon>Actinomycetes</taxon>
        <taxon>Mycobacteriales</taxon>
        <taxon>Gordoniaceae</taxon>
        <taxon>Gordonia</taxon>
    </lineage>
</organism>